<name>A0A6A5AAY0_APHAT</name>
<accession>A0A6A5AAY0</accession>
<protein>
    <recommendedName>
        <fullName evidence="1">PX domain-containing protein</fullName>
    </recommendedName>
</protein>
<dbReference type="VEuPathDB" id="FungiDB:H257_00467"/>
<feature type="domain" description="PX" evidence="1">
    <location>
        <begin position="70"/>
        <end position="122"/>
    </location>
</feature>
<evidence type="ECO:0000313" key="2">
    <source>
        <dbReference type="EMBL" id="KAF0722233.1"/>
    </source>
</evidence>
<dbReference type="InterPro" id="IPR001683">
    <property type="entry name" value="PX_dom"/>
</dbReference>
<dbReference type="InterPro" id="IPR036871">
    <property type="entry name" value="PX_dom_sf"/>
</dbReference>
<dbReference type="GO" id="GO:0035091">
    <property type="term" value="F:phosphatidylinositol binding"/>
    <property type="evidence" value="ECO:0007669"/>
    <property type="project" value="InterPro"/>
</dbReference>
<dbReference type="Pfam" id="PF00787">
    <property type="entry name" value="PX"/>
    <property type="match status" value="1"/>
</dbReference>
<sequence>MGCNQSFPGAKGPDPASIQWSNNAVSNVPDMAEVKQRVDVKERGRPFINDYSVDVNGIVIYHIEANGGGVVNKRFTDFKVFHACLQRVFPLIPPLPSSGILTALKRSDPALIQDRRARFDDILSVAPPDHVAAFLAIPSSISKHWIPTRICDKMAATTEKTA</sequence>
<comment type="caution">
    <text evidence="2">The sequence shown here is derived from an EMBL/GenBank/DDBJ whole genome shotgun (WGS) entry which is preliminary data.</text>
</comment>
<dbReference type="EMBL" id="VJMI01015929">
    <property type="protein sequence ID" value="KAF0722233.1"/>
    <property type="molecule type" value="Genomic_DNA"/>
</dbReference>
<evidence type="ECO:0000313" key="3">
    <source>
        <dbReference type="Proteomes" id="UP000469452"/>
    </source>
</evidence>
<evidence type="ECO:0000259" key="1">
    <source>
        <dbReference type="Pfam" id="PF00787"/>
    </source>
</evidence>
<organism evidence="2 3">
    <name type="scientific">Aphanomyces astaci</name>
    <name type="common">Crayfish plague agent</name>
    <dbReference type="NCBI Taxonomy" id="112090"/>
    <lineage>
        <taxon>Eukaryota</taxon>
        <taxon>Sar</taxon>
        <taxon>Stramenopiles</taxon>
        <taxon>Oomycota</taxon>
        <taxon>Saprolegniomycetes</taxon>
        <taxon>Saprolegniales</taxon>
        <taxon>Verrucalvaceae</taxon>
        <taxon>Aphanomyces</taxon>
    </lineage>
</organism>
<dbReference type="Proteomes" id="UP000469452">
    <property type="component" value="Unassembled WGS sequence"/>
</dbReference>
<dbReference type="Gene3D" id="3.30.1520.10">
    <property type="entry name" value="Phox-like domain"/>
    <property type="match status" value="1"/>
</dbReference>
<reference evidence="2 3" key="1">
    <citation type="submission" date="2019-06" db="EMBL/GenBank/DDBJ databases">
        <title>Genomics analysis of Aphanomyces spp. identifies a new class of oomycete effector associated with host adaptation.</title>
        <authorList>
            <person name="Gaulin E."/>
        </authorList>
    </citation>
    <scope>NUCLEOTIDE SEQUENCE [LARGE SCALE GENOMIC DNA]</scope>
    <source>
        <strain evidence="2 3">E</strain>
    </source>
</reference>
<gene>
    <name evidence="2" type="ORF">AaE_009969</name>
</gene>
<dbReference type="AlphaFoldDB" id="A0A6A5AAY0"/>
<proteinExistence type="predicted"/>
<dbReference type="CDD" id="cd06093">
    <property type="entry name" value="PX_domain"/>
    <property type="match status" value="1"/>
</dbReference>
<dbReference type="SUPFAM" id="SSF64268">
    <property type="entry name" value="PX domain"/>
    <property type="match status" value="1"/>
</dbReference>